<name>A0A517PK97_9PLAN</name>
<dbReference type="InterPro" id="IPR045552">
    <property type="entry name" value="bpX2"/>
</dbReference>
<evidence type="ECO:0000313" key="3">
    <source>
        <dbReference type="Proteomes" id="UP000320421"/>
    </source>
</evidence>
<keyword evidence="3" id="KW-1185">Reference proteome</keyword>
<accession>A0A517PK97</accession>
<proteinExistence type="predicted"/>
<feature type="domain" description="MoxR-vWA-beta-propeller ternary system" evidence="1">
    <location>
        <begin position="7"/>
        <end position="232"/>
    </location>
</feature>
<evidence type="ECO:0000259" key="1">
    <source>
        <dbReference type="Pfam" id="PF19918"/>
    </source>
</evidence>
<protein>
    <recommendedName>
        <fullName evidence="1">MoxR-vWA-beta-propeller ternary system domain-containing protein</fullName>
    </recommendedName>
</protein>
<dbReference type="OrthoDB" id="290678at2"/>
<dbReference type="RefSeq" id="WP_145181661.1">
    <property type="nucleotide sequence ID" value="NZ_CP036266.1"/>
</dbReference>
<dbReference type="Pfam" id="PF19918">
    <property type="entry name" value="bpX2"/>
    <property type="match status" value="1"/>
</dbReference>
<organism evidence="2 3">
    <name type="scientific">Gimesia chilikensis</name>
    <dbReference type="NCBI Taxonomy" id="2605989"/>
    <lineage>
        <taxon>Bacteria</taxon>
        <taxon>Pseudomonadati</taxon>
        <taxon>Planctomycetota</taxon>
        <taxon>Planctomycetia</taxon>
        <taxon>Planctomycetales</taxon>
        <taxon>Planctomycetaceae</taxon>
        <taxon>Gimesia</taxon>
    </lineage>
</organism>
<dbReference type="EMBL" id="CP036266">
    <property type="protein sequence ID" value="QDT19795.1"/>
    <property type="molecule type" value="Genomic_DNA"/>
</dbReference>
<dbReference type="AlphaFoldDB" id="A0A517PK97"/>
<sequence length="246" mass="27686">MTTHWVLRLPAEQLKSLSSLRLEKQIQASALDQEIWLRGSTLDENLTRTLRSIPDSELFDLQKDAQLIPAGRHVPLGYLPETEWLPLPEWLTVQLQAPALAGKTDDRLSFELVRSQQNLKANVLLTTLVNLKKLIDCDSQIRLKPLQYAVDSQQRTIIRGSPLPSIEGSFFCEQKGIAVAAGWVWSPQVDADVLQSLFKLNPGDVVLLHADQSRELIRADQFTPITRSSVRLTLQRFDNTSSSDPV</sequence>
<dbReference type="Proteomes" id="UP000320421">
    <property type="component" value="Chromosome"/>
</dbReference>
<gene>
    <name evidence="2" type="ORF">HG66A1_15630</name>
</gene>
<evidence type="ECO:0000313" key="2">
    <source>
        <dbReference type="EMBL" id="QDT19795.1"/>
    </source>
</evidence>
<reference evidence="2 3" key="1">
    <citation type="submission" date="2019-02" db="EMBL/GenBank/DDBJ databases">
        <title>Deep-cultivation of Planctomycetes and their phenomic and genomic characterization uncovers novel biology.</title>
        <authorList>
            <person name="Wiegand S."/>
            <person name="Jogler M."/>
            <person name="Boedeker C."/>
            <person name="Pinto D."/>
            <person name="Vollmers J."/>
            <person name="Rivas-Marin E."/>
            <person name="Kohn T."/>
            <person name="Peeters S.H."/>
            <person name="Heuer A."/>
            <person name="Rast P."/>
            <person name="Oberbeckmann S."/>
            <person name="Bunk B."/>
            <person name="Jeske O."/>
            <person name="Meyerdierks A."/>
            <person name="Storesund J.E."/>
            <person name="Kallscheuer N."/>
            <person name="Luecker S."/>
            <person name="Lage O.M."/>
            <person name="Pohl T."/>
            <person name="Merkel B.J."/>
            <person name="Hornburger P."/>
            <person name="Mueller R.-W."/>
            <person name="Bruemmer F."/>
            <person name="Labrenz M."/>
            <person name="Spormann A.M."/>
            <person name="Op den Camp H."/>
            <person name="Overmann J."/>
            <person name="Amann R."/>
            <person name="Jetten M.S.M."/>
            <person name="Mascher T."/>
            <person name="Medema M.H."/>
            <person name="Devos D.P."/>
            <person name="Kaster A.-K."/>
            <person name="Ovreas L."/>
            <person name="Rohde M."/>
            <person name="Galperin M.Y."/>
            <person name="Jogler C."/>
        </authorList>
    </citation>
    <scope>NUCLEOTIDE SEQUENCE [LARGE SCALE GENOMIC DNA]</scope>
    <source>
        <strain evidence="2 3">HG66A1</strain>
    </source>
</reference>